<proteinExistence type="predicted"/>
<accession>A0ABW7FZ06</accession>
<protein>
    <recommendedName>
        <fullName evidence="3">Restriction endonuclease</fullName>
    </recommendedName>
</protein>
<sequence length="282" mass="31439">MNTQLQIDGQSLAATQEVQISNIRGIASRLKDAGTTSLEMGLKKKLHALQWVYRWGWSSPSLIDTVASPNRRGLAKRLIEQGFLNSYPNQAGGERGIPRQAVCLTEKGQEFVEMRIEEAVGLLDQRHEGDIPWHQLRHDFLVQQTTVKMLADGQIISALSPKEFAGQSKVGIKQPDAVWILGDGIRLGIELELTRKKDGRELNQTVLALIKSIGRGCGDGRVDMVAIFSGSNAILQNYRECLKPGAEIKLYDRDTSRRWVEVGVAHVPDYVAGKFHFRKIDV</sequence>
<evidence type="ECO:0000313" key="2">
    <source>
        <dbReference type="Proteomes" id="UP001606099"/>
    </source>
</evidence>
<evidence type="ECO:0000313" key="1">
    <source>
        <dbReference type="EMBL" id="MFG6449523.1"/>
    </source>
</evidence>
<dbReference type="EMBL" id="JBIGHZ010000005">
    <property type="protein sequence ID" value="MFG6449523.1"/>
    <property type="molecule type" value="Genomic_DNA"/>
</dbReference>
<gene>
    <name evidence="1" type="ORF">ACG0Z6_14950</name>
</gene>
<dbReference type="Proteomes" id="UP001606099">
    <property type="component" value="Unassembled WGS sequence"/>
</dbReference>
<reference evidence="1 2" key="1">
    <citation type="submission" date="2024-08" db="EMBL/GenBank/DDBJ databases">
        <authorList>
            <person name="Lu H."/>
        </authorList>
    </citation>
    <scope>NUCLEOTIDE SEQUENCE [LARGE SCALE GENOMIC DNA]</scope>
    <source>
        <strain evidence="1 2">BYS180W</strain>
    </source>
</reference>
<comment type="caution">
    <text evidence="1">The sequence shown here is derived from an EMBL/GenBank/DDBJ whole genome shotgun (WGS) entry which is preliminary data.</text>
</comment>
<keyword evidence="2" id="KW-1185">Reference proteome</keyword>
<evidence type="ECO:0008006" key="3">
    <source>
        <dbReference type="Google" id="ProtNLM"/>
    </source>
</evidence>
<organism evidence="1 2">
    <name type="scientific">Roseateles rivi</name>
    <dbReference type="NCBI Taxonomy" id="3299028"/>
    <lineage>
        <taxon>Bacteria</taxon>
        <taxon>Pseudomonadati</taxon>
        <taxon>Pseudomonadota</taxon>
        <taxon>Betaproteobacteria</taxon>
        <taxon>Burkholderiales</taxon>
        <taxon>Sphaerotilaceae</taxon>
        <taxon>Roseateles</taxon>
    </lineage>
</organism>
<name>A0ABW7FZ06_9BURK</name>
<dbReference type="RefSeq" id="WP_394462787.1">
    <property type="nucleotide sequence ID" value="NZ_JBIGHZ010000005.1"/>
</dbReference>